<organism evidence="2 3">
    <name type="scientific">Mycena albidolilacea</name>
    <dbReference type="NCBI Taxonomy" id="1033008"/>
    <lineage>
        <taxon>Eukaryota</taxon>
        <taxon>Fungi</taxon>
        <taxon>Dikarya</taxon>
        <taxon>Basidiomycota</taxon>
        <taxon>Agaricomycotina</taxon>
        <taxon>Agaricomycetes</taxon>
        <taxon>Agaricomycetidae</taxon>
        <taxon>Agaricales</taxon>
        <taxon>Marasmiineae</taxon>
        <taxon>Mycenaceae</taxon>
        <taxon>Mycena</taxon>
    </lineage>
</organism>
<dbReference type="PANTHER" id="PTHR33129:SF1">
    <property type="entry name" value="ATP-BINDING PROTEIN"/>
    <property type="match status" value="1"/>
</dbReference>
<accession>A0AAD7EUT3</accession>
<dbReference type="Proteomes" id="UP001218218">
    <property type="component" value="Unassembled WGS sequence"/>
</dbReference>
<feature type="compositionally biased region" description="Acidic residues" evidence="1">
    <location>
        <begin position="118"/>
        <end position="130"/>
    </location>
</feature>
<feature type="compositionally biased region" description="Basic and acidic residues" evidence="1">
    <location>
        <begin position="161"/>
        <end position="178"/>
    </location>
</feature>
<dbReference type="PANTHER" id="PTHR33129">
    <property type="entry name" value="PROTEIN KINASE DOMAIN-CONTAINING PROTEIN-RELATED"/>
    <property type="match status" value="1"/>
</dbReference>
<keyword evidence="3" id="KW-1185">Reference proteome</keyword>
<protein>
    <submittedName>
        <fullName evidence="2">Uncharacterized protein</fullName>
    </submittedName>
</protein>
<sequence>MTEDIIMSDDDDDDISSYHLPNITHKYMRRVLKIHDVERPPDLSEEVTLPEKIWVLSSLGLTKRKWQAPSSDNRIMMRQEYIDLLNGILKSLARQREAPSTNPNDVGRLFPAPRETEDPGEGNDMDEGDDAAARASTSRPAGDNAAARASASRPADEPAQDESRASPKRLRIDTEYTRPTRATSTATTAAFVPHAAAPHAAAAEGDEGDESDEGDDDDKQFAIKVIPGSNVHGSSPISNPFKGPYGYMYRQNHAIIVTGYPGIGKTLFLAVIYHLRAMANLPTLYMAWEQSALLFLNQAHMIIMAKDLDVVDRLPPETWFLIDSNEDLLTPPPRLKACGNLIVQAASPRSDRMNWMKDATKQTCVMQPWSITELYCGWSLQADRPGTSAITEIFDLVGGSARHVYMKTDTALGLTVRARSTVIFLNPQTIFSMVNGSMSFMPVVDQKIAHLLLTVLPVNNNDRRQFAMRSPTAEMEALVLEQLNKNQLAARRELYNINVKVGTPGAKATAASMLNQHHVEFLALGGVWKLHGIHIGSRAKKTAKKNRWKPDAEHSAWLVVDVKGMAIHETEPPVTPKEKTLITRTYFSDLTKLQPGHLYRPNQPNFATYDSLYCKTRTEAIIFQATEGSSAHSVKPGGRKWLQEKGIQSAVYILVSGLKEPGAQLPSLDMPVKEASFYSKCWYMMLDYPPIEDDECIMSEI</sequence>
<evidence type="ECO:0000313" key="2">
    <source>
        <dbReference type="EMBL" id="KAJ7352379.1"/>
    </source>
</evidence>
<dbReference type="EMBL" id="JARIHO010000012">
    <property type="protein sequence ID" value="KAJ7352379.1"/>
    <property type="molecule type" value="Genomic_DNA"/>
</dbReference>
<feature type="compositionally biased region" description="Low complexity" evidence="1">
    <location>
        <begin position="179"/>
        <end position="203"/>
    </location>
</feature>
<dbReference type="SUPFAM" id="SSF52540">
    <property type="entry name" value="P-loop containing nucleoside triphosphate hydrolases"/>
    <property type="match status" value="1"/>
</dbReference>
<feature type="compositionally biased region" description="Acidic residues" evidence="1">
    <location>
        <begin position="204"/>
        <end position="217"/>
    </location>
</feature>
<dbReference type="InterPro" id="IPR052980">
    <property type="entry name" value="Crinkler_effector"/>
</dbReference>
<feature type="region of interest" description="Disordered" evidence="1">
    <location>
        <begin position="95"/>
        <end position="217"/>
    </location>
</feature>
<comment type="caution">
    <text evidence="2">The sequence shown here is derived from an EMBL/GenBank/DDBJ whole genome shotgun (WGS) entry which is preliminary data.</text>
</comment>
<gene>
    <name evidence="2" type="ORF">DFH08DRAFT_858725</name>
</gene>
<reference evidence="2" key="1">
    <citation type="submission" date="2023-03" db="EMBL/GenBank/DDBJ databases">
        <title>Massive genome expansion in bonnet fungi (Mycena s.s.) driven by repeated elements and novel gene families across ecological guilds.</title>
        <authorList>
            <consortium name="Lawrence Berkeley National Laboratory"/>
            <person name="Harder C.B."/>
            <person name="Miyauchi S."/>
            <person name="Viragh M."/>
            <person name="Kuo A."/>
            <person name="Thoen E."/>
            <person name="Andreopoulos B."/>
            <person name="Lu D."/>
            <person name="Skrede I."/>
            <person name="Drula E."/>
            <person name="Henrissat B."/>
            <person name="Morin E."/>
            <person name="Kohler A."/>
            <person name="Barry K."/>
            <person name="LaButti K."/>
            <person name="Morin E."/>
            <person name="Salamov A."/>
            <person name="Lipzen A."/>
            <person name="Mereny Z."/>
            <person name="Hegedus B."/>
            <person name="Baldrian P."/>
            <person name="Stursova M."/>
            <person name="Weitz H."/>
            <person name="Taylor A."/>
            <person name="Grigoriev I.V."/>
            <person name="Nagy L.G."/>
            <person name="Martin F."/>
            <person name="Kauserud H."/>
        </authorList>
    </citation>
    <scope>NUCLEOTIDE SEQUENCE</scope>
    <source>
        <strain evidence="2">CBHHK002</strain>
    </source>
</reference>
<dbReference type="AlphaFoldDB" id="A0AAD7EUT3"/>
<name>A0AAD7EUT3_9AGAR</name>
<evidence type="ECO:0000313" key="3">
    <source>
        <dbReference type="Proteomes" id="UP001218218"/>
    </source>
</evidence>
<evidence type="ECO:0000256" key="1">
    <source>
        <dbReference type="SAM" id="MobiDB-lite"/>
    </source>
</evidence>
<dbReference type="InterPro" id="IPR027417">
    <property type="entry name" value="P-loop_NTPase"/>
</dbReference>
<feature type="compositionally biased region" description="Low complexity" evidence="1">
    <location>
        <begin position="138"/>
        <end position="153"/>
    </location>
</feature>
<proteinExistence type="predicted"/>